<reference evidence="2 3" key="1">
    <citation type="journal article" date="2015" name="Nature">
        <title>rRNA introns, odd ribosomes, and small enigmatic genomes across a large radiation of phyla.</title>
        <authorList>
            <person name="Brown C.T."/>
            <person name="Hug L.A."/>
            <person name="Thomas B.C."/>
            <person name="Sharon I."/>
            <person name="Castelle C.J."/>
            <person name="Singh A."/>
            <person name="Wilkins M.J."/>
            <person name="Williams K.H."/>
            <person name="Banfield J.F."/>
        </authorList>
    </citation>
    <scope>NUCLEOTIDE SEQUENCE [LARGE SCALE GENOMIC DNA]</scope>
</reference>
<gene>
    <name evidence="2" type="ORF">UY81_C0012G0004</name>
</gene>
<dbReference type="EMBL" id="LCRM01000012">
    <property type="protein sequence ID" value="KKW36815.1"/>
    <property type="molecule type" value="Genomic_DNA"/>
</dbReference>
<feature type="transmembrane region" description="Helical" evidence="1">
    <location>
        <begin position="105"/>
        <end position="121"/>
    </location>
</feature>
<keyword evidence="1" id="KW-0472">Membrane</keyword>
<dbReference type="AlphaFoldDB" id="A0A0G1Y0Y8"/>
<keyword evidence="1" id="KW-1133">Transmembrane helix</keyword>
<organism evidence="2 3">
    <name type="scientific">Candidatus Giovannonibacteria bacterium GW2011_GWA2_53_7</name>
    <dbReference type="NCBI Taxonomy" id="1618650"/>
    <lineage>
        <taxon>Bacteria</taxon>
        <taxon>Candidatus Giovannoniibacteriota</taxon>
    </lineage>
</organism>
<feature type="transmembrane region" description="Helical" evidence="1">
    <location>
        <begin position="40"/>
        <end position="60"/>
    </location>
</feature>
<feature type="transmembrane region" description="Helical" evidence="1">
    <location>
        <begin position="81"/>
        <end position="99"/>
    </location>
</feature>
<name>A0A0G1Y0Y8_9BACT</name>
<feature type="transmembrane region" description="Helical" evidence="1">
    <location>
        <begin position="7"/>
        <end position="28"/>
    </location>
</feature>
<accession>A0A0G1Y0Y8</accession>
<proteinExistence type="predicted"/>
<dbReference type="Proteomes" id="UP000034290">
    <property type="component" value="Unassembled WGS sequence"/>
</dbReference>
<evidence type="ECO:0000313" key="2">
    <source>
        <dbReference type="EMBL" id="KKW36815.1"/>
    </source>
</evidence>
<protein>
    <submittedName>
        <fullName evidence="2">Uncharacterized protein</fullName>
    </submittedName>
</protein>
<evidence type="ECO:0000313" key="3">
    <source>
        <dbReference type="Proteomes" id="UP000034290"/>
    </source>
</evidence>
<comment type="caution">
    <text evidence="2">The sequence shown here is derived from an EMBL/GenBank/DDBJ whole genome shotgun (WGS) entry which is preliminary data.</text>
</comment>
<sequence length="128" mass="14432">MSLRRYLSLMAGTTILSWIAWSLILFRIDPQAGGNMGRAAFFISLLFALTGTFSLIGLGLRMKFVREPVIFRQTSIAFRQGILLGCLLTGGLILQATGFLRWWNLIAYLLMLAVIEFLFLSREQKPLS</sequence>
<evidence type="ECO:0000256" key="1">
    <source>
        <dbReference type="SAM" id="Phobius"/>
    </source>
</evidence>
<keyword evidence="1" id="KW-0812">Transmembrane</keyword>